<dbReference type="EMBL" id="JACEIK010004339">
    <property type="protein sequence ID" value="MCD9645116.1"/>
    <property type="molecule type" value="Genomic_DNA"/>
</dbReference>
<evidence type="ECO:0000313" key="2">
    <source>
        <dbReference type="Proteomes" id="UP000823775"/>
    </source>
</evidence>
<comment type="caution">
    <text evidence="1">The sequence shown here is derived from an EMBL/GenBank/DDBJ whole genome shotgun (WGS) entry which is preliminary data.</text>
</comment>
<name>A0ABS8VD38_DATST</name>
<protein>
    <submittedName>
        <fullName evidence="1">Uncharacterized protein</fullName>
    </submittedName>
</protein>
<dbReference type="Proteomes" id="UP000823775">
    <property type="component" value="Unassembled WGS sequence"/>
</dbReference>
<proteinExistence type="predicted"/>
<feature type="non-terminal residue" evidence="1">
    <location>
        <position position="58"/>
    </location>
</feature>
<sequence length="58" mass="6475">MVEHMEGYITEVKAILLRLESPLEGWFKCNSDGNSKGNPGPSSMAFCIRNRKGDLIYA</sequence>
<keyword evidence="2" id="KW-1185">Reference proteome</keyword>
<accession>A0ABS8VD38</accession>
<gene>
    <name evidence="1" type="ORF">HAX54_033792</name>
</gene>
<reference evidence="1 2" key="1">
    <citation type="journal article" date="2021" name="BMC Genomics">
        <title>Datura genome reveals duplications of psychoactive alkaloid biosynthetic genes and high mutation rate following tissue culture.</title>
        <authorList>
            <person name="Rajewski A."/>
            <person name="Carter-House D."/>
            <person name="Stajich J."/>
            <person name="Litt A."/>
        </authorList>
    </citation>
    <scope>NUCLEOTIDE SEQUENCE [LARGE SCALE GENOMIC DNA]</scope>
    <source>
        <strain evidence="1">AR-01</strain>
    </source>
</reference>
<evidence type="ECO:0000313" key="1">
    <source>
        <dbReference type="EMBL" id="MCD9645116.1"/>
    </source>
</evidence>
<organism evidence="1 2">
    <name type="scientific">Datura stramonium</name>
    <name type="common">Jimsonweed</name>
    <name type="synonym">Common thornapple</name>
    <dbReference type="NCBI Taxonomy" id="4076"/>
    <lineage>
        <taxon>Eukaryota</taxon>
        <taxon>Viridiplantae</taxon>
        <taxon>Streptophyta</taxon>
        <taxon>Embryophyta</taxon>
        <taxon>Tracheophyta</taxon>
        <taxon>Spermatophyta</taxon>
        <taxon>Magnoliopsida</taxon>
        <taxon>eudicotyledons</taxon>
        <taxon>Gunneridae</taxon>
        <taxon>Pentapetalae</taxon>
        <taxon>asterids</taxon>
        <taxon>lamiids</taxon>
        <taxon>Solanales</taxon>
        <taxon>Solanaceae</taxon>
        <taxon>Solanoideae</taxon>
        <taxon>Datureae</taxon>
        <taxon>Datura</taxon>
    </lineage>
</organism>